<accession>A0ACB9R3N9</accession>
<name>A0ACB9R3N9_9MYRT</name>
<evidence type="ECO:0000313" key="1">
    <source>
        <dbReference type="EMBL" id="KAI4372896.1"/>
    </source>
</evidence>
<gene>
    <name evidence="1" type="ORF">MLD38_011077</name>
</gene>
<keyword evidence="2" id="KW-1185">Reference proteome</keyword>
<evidence type="ECO:0000313" key="2">
    <source>
        <dbReference type="Proteomes" id="UP001057402"/>
    </source>
</evidence>
<proteinExistence type="predicted"/>
<sequence>MVGKPYDCLANPLGAVRYSFENAVAFGADPSSLNGKDWGAVDLFRNTLLDQGSLSKVPVLSARNVGLLQPNMLVRFRGMIQDMLGNEFYAGAFKDGSLWRTNKYVDVSQYLMGSSPDMLIWERHLFYCVPIPGLNSWAEESTDVAISQPMGSTPEPREKRPRDENEAMREMDESLETSPGSKRMRNDSHPSHSQMEEAAALSTCGAGALPKTEADSFSCLVKIYDNSDSELRLNDVFEFVGVLTFGSECQADNDETMDGFSGELSVHMPPGKVPRLHCIIHRKLAVHDFVHGLPMEPKPQLIKEVRQSLLAHLTAILGNDTVAAHFVLLHLLSKVHARIEDFAVGKLSLNLTCFNKERASTFGNFLCSTVKELLPFTHKMLVTIDYLNKASFAPKKDYERNRLMTGVLQLPESSHVVIDETQLEAGTLNSDGVQNARLLTSLTEFQKLEYDFKYYKMDVVADVQLLILSEGKSNIMPADLVVPFRPSSEAAGGAVLAEALKAWRWYLVTVRSLPHSIDPDLQKVVENDLVYARQSKRSLTSQDFSRWLTMGRLVSLSLGETSLSLEHWQTVKELERLRGERLG</sequence>
<dbReference type="EMBL" id="CM042883">
    <property type="protein sequence ID" value="KAI4372896.1"/>
    <property type="molecule type" value="Genomic_DNA"/>
</dbReference>
<comment type="caution">
    <text evidence="1">The sequence shown here is derived from an EMBL/GenBank/DDBJ whole genome shotgun (WGS) entry which is preliminary data.</text>
</comment>
<reference evidence="2" key="1">
    <citation type="journal article" date="2023" name="Front. Plant Sci.">
        <title>Chromosomal-level genome assembly of Melastoma candidum provides insights into trichome evolution.</title>
        <authorList>
            <person name="Zhong Y."/>
            <person name="Wu W."/>
            <person name="Sun C."/>
            <person name="Zou P."/>
            <person name="Liu Y."/>
            <person name="Dai S."/>
            <person name="Zhou R."/>
        </authorList>
    </citation>
    <scope>NUCLEOTIDE SEQUENCE [LARGE SCALE GENOMIC DNA]</scope>
</reference>
<protein>
    <submittedName>
        <fullName evidence="1">Uncharacterized protein</fullName>
    </submittedName>
</protein>
<dbReference type="Proteomes" id="UP001057402">
    <property type="component" value="Chromosome 4"/>
</dbReference>
<organism evidence="1 2">
    <name type="scientific">Melastoma candidum</name>
    <dbReference type="NCBI Taxonomy" id="119954"/>
    <lineage>
        <taxon>Eukaryota</taxon>
        <taxon>Viridiplantae</taxon>
        <taxon>Streptophyta</taxon>
        <taxon>Embryophyta</taxon>
        <taxon>Tracheophyta</taxon>
        <taxon>Spermatophyta</taxon>
        <taxon>Magnoliopsida</taxon>
        <taxon>eudicotyledons</taxon>
        <taxon>Gunneridae</taxon>
        <taxon>Pentapetalae</taxon>
        <taxon>rosids</taxon>
        <taxon>malvids</taxon>
        <taxon>Myrtales</taxon>
        <taxon>Melastomataceae</taxon>
        <taxon>Melastomatoideae</taxon>
        <taxon>Melastomateae</taxon>
        <taxon>Melastoma</taxon>
    </lineage>
</organism>